<dbReference type="AlphaFoldDB" id="M0BET1"/>
<sequence length="212" mass="23327">MSVERAPIDLDAADDFAMDLADWVRSQSTSQTASRFRSDLRRYLRRYVGTWHDQTLSVDHATGARGVDYVVGDQIAIVLIESITEGSNHWLYRELGTIGQQYEYVVVIGNDLTEEHVDIWRSLARRMTNRSSSTFRFLAADELLVQSQVATSPVRTVNGFLGVGAAVISFAAIAVNSVMAFTPTDPMAGAFAGAVFVLFGTVLAFCLFFVVS</sequence>
<comment type="caution">
    <text evidence="2">The sequence shown here is derived from an EMBL/GenBank/DDBJ whole genome shotgun (WGS) entry which is preliminary data.</text>
</comment>
<dbReference type="Proteomes" id="UP000011560">
    <property type="component" value="Unassembled WGS sequence"/>
</dbReference>
<dbReference type="RefSeq" id="WP_007702243.1">
    <property type="nucleotide sequence ID" value="NZ_AOIQ01000017.1"/>
</dbReference>
<evidence type="ECO:0000313" key="3">
    <source>
        <dbReference type="Proteomes" id="UP000011560"/>
    </source>
</evidence>
<keyword evidence="1" id="KW-0812">Transmembrane</keyword>
<name>M0BET1_9EURY</name>
<reference evidence="2 3" key="1">
    <citation type="journal article" date="2014" name="PLoS Genet.">
        <title>Phylogenetically driven sequencing of extremely halophilic archaea reveals strategies for static and dynamic osmo-response.</title>
        <authorList>
            <person name="Becker E.A."/>
            <person name="Seitzer P.M."/>
            <person name="Tritt A."/>
            <person name="Larsen D."/>
            <person name="Krusor M."/>
            <person name="Yao A.I."/>
            <person name="Wu D."/>
            <person name="Madern D."/>
            <person name="Eisen J.A."/>
            <person name="Darling A.E."/>
            <person name="Facciotti M.T."/>
        </authorList>
    </citation>
    <scope>NUCLEOTIDE SEQUENCE [LARGE SCALE GENOMIC DNA]</scope>
    <source>
        <strain evidence="2 3">JCM 14624</strain>
    </source>
</reference>
<feature type="transmembrane region" description="Helical" evidence="1">
    <location>
        <begin position="160"/>
        <end position="181"/>
    </location>
</feature>
<dbReference type="EMBL" id="AOIQ01000017">
    <property type="protein sequence ID" value="ELZ09350.1"/>
    <property type="molecule type" value="Genomic_DNA"/>
</dbReference>
<organism evidence="2 3">
    <name type="scientific">Halovivax asiaticus JCM 14624</name>
    <dbReference type="NCBI Taxonomy" id="1227490"/>
    <lineage>
        <taxon>Archaea</taxon>
        <taxon>Methanobacteriati</taxon>
        <taxon>Methanobacteriota</taxon>
        <taxon>Stenosarchaea group</taxon>
        <taxon>Halobacteria</taxon>
        <taxon>Halobacteriales</taxon>
        <taxon>Natrialbaceae</taxon>
        <taxon>Halovivax</taxon>
    </lineage>
</organism>
<evidence type="ECO:0000313" key="2">
    <source>
        <dbReference type="EMBL" id="ELZ09350.1"/>
    </source>
</evidence>
<gene>
    <name evidence="2" type="ORF">C479_11030</name>
</gene>
<feature type="transmembrane region" description="Helical" evidence="1">
    <location>
        <begin position="187"/>
        <end position="211"/>
    </location>
</feature>
<keyword evidence="3" id="KW-1185">Reference proteome</keyword>
<protein>
    <submittedName>
        <fullName evidence="2">Uncharacterized protein</fullName>
    </submittedName>
</protein>
<accession>M0BET1</accession>
<keyword evidence="1" id="KW-0472">Membrane</keyword>
<keyword evidence="1" id="KW-1133">Transmembrane helix</keyword>
<proteinExistence type="predicted"/>
<evidence type="ECO:0000256" key="1">
    <source>
        <dbReference type="SAM" id="Phobius"/>
    </source>
</evidence>